<evidence type="ECO:0000256" key="4">
    <source>
        <dbReference type="ARBA" id="ARBA00023136"/>
    </source>
</evidence>
<reference evidence="6" key="1">
    <citation type="journal article" date="2014" name="BMC Genomics">
        <title>Six newly sequenced chloroplast genomes from prasinophyte green algae provide insights into the relationships among prasinophyte lineages and the diversity of streamlined genome architecture in picoplanktonic species.</title>
        <authorList>
            <person name="Lemieux C."/>
            <person name="Otis C."/>
            <person name="Turmel M."/>
        </authorList>
    </citation>
    <scope>NUCLEOTIDE SEQUENCE</scope>
</reference>
<comment type="similarity">
    <text evidence="5">Belongs to the PsbN family.</text>
</comment>
<keyword evidence="6" id="KW-0150">Chloroplast</keyword>
<accession>A0A088CJS5</accession>
<dbReference type="EMBL" id="KJ746597">
    <property type="protein sequence ID" value="AID67462.1"/>
    <property type="molecule type" value="Genomic_DNA"/>
</dbReference>
<dbReference type="PANTHER" id="PTHR35326">
    <property type="entry name" value="PROTEIN PSBN"/>
    <property type="match status" value="1"/>
</dbReference>
<comment type="caution">
    <text evidence="5">Originally thought to be a component of PSII; based on experiments in Synechocystis, N.tabacum and barley, and its absence from PSII in T.elongatus and T.vulcanus, this is probably not true.</text>
</comment>
<evidence type="ECO:0000313" key="6">
    <source>
        <dbReference type="EMBL" id="AID67462.1"/>
    </source>
</evidence>
<dbReference type="InterPro" id="IPR003398">
    <property type="entry name" value="PSII_PsbN"/>
</dbReference>
<dbReference type="PANTHER" id="PTHR35326:SF3">
    <property type="entry name" value="PROTEIN PSBN"/>
    <property type="match status" value="1"/>
</dbReference>
<organism evidence="6">
    <name type="scientific">Prasinococcus sp. CCMP1194</name>
    <dbReference type="NCBI Taxonomy" id="110672"/>
    <lineage>
        <taxon>Eukaryota</taxon>
        <taxon>Viridiplantae</taxon>
        <taxon>Prasinodermophyta</taxon>
        <taxon>Palmophyllophyceae</taxon>
        <taxon>Prasinococcales</taxon>
        <taxon>Prasinococcaceae</taxon>
        <taxon>Prasinococcus</taxon>
    </lineage>
</organism>
<gene>
    <name evidence="5 6" type="primary">psbN</name>
</gene>
<proteinExistence type="inferred from homology"/>
<protein>
    <recommendedName>
        <fullName evidence="5">Protein PsbN</fullName>
    </recommendedName>
</protein>
<name>A0A088CJS5_9VIRI</name>
<comment type="function">
    <text evidence="5">May play a role in photosystem I and II biogenesis.</text>
</comment>
<dbReference type="Pfam" id="PF02468">
    <property type="entry name" value="PsbN"/>
    <property type="match status" value="1"/>
</dbReference>
<geneLocation type="chloroplast" evidence="6"/>
<dbReference type="GO" id="GO:0015979">
    <property type="term" value="P:photosynthesis"/>
    <property type="evidence" value="ECO:0007669"/>
    <property type="project" value="InterPro"/>
</dbReference>
<evidence type="ECO:0000256" key="1">
    <source>
        <dbReference type="ARBA" id="ARBA00004167"/>
    </source>
</evidence>
<keyword evidence="5" id="KW-0793">Thylakoid</keyword>
<dbReference type="AlphaFoldDB" id="A0A088CJS5"/>
<keyword evidence="2 5" id="KW-0812">Transmembrane</keyword>
<feature type="transmembrane region" description="Helical" evidence="5">
    <location>
        <begin position="6"/>
        <end position="27"/>
    </location>
</feature>
<keyword evidence="6" id="KW-0934">Plastid</keyword>
<dbReference type="GO" id="GO:0009535">
    <property type="term" value="C:chloroplast thylakoid membrane"/>
    <property type="evidence" value="ECO:0007669"/>
    <property type="project" value="UniProtKB-SubCell"/>
</dbReference>
<evidence type="ECO:0000256" key="5">
    <source>
        <dbReference type="HAMAP-Rule" id="MF_00293"/>
    </source>
</evidence>
<dbReference type="HAMAP" id="MF_00293">
    <property type="entry name" value="PSII_PsbN"/>
    <property type="match status" value="1"/>
</dbReference>
<comment type="subcellular location">
    <subcellularLocation>
        <location evidence="1">Membrane</location>
        <topology evidence="1">Single-pass membrane protein</topology>
    </subcellularLocation>
    <subcellularLocation>
        <location evidence="5">Plastid</location>
        <location evidence="5">Chloroplast thylakoid membrane</location>
        <topology evidence="5">Single-pass membrane protein</topology>
    </subcellularLocation>
</comment>
<evidence type="ECO:0000256" key="3">
    <source>
        <dbReference type="ARBA" id="ARBA00022989"/>
    </source>
</evidence>
<keyword evidence="4 5" id="KW-0472">Membrane</keyword>
<evidence type="ECO:0000256" key="2">
    <source>
        <dbReference type="ARBA" id="ARBA00022692"/>
    </source>
</evidence>
<keyword evidence="3 5" id="KW-1133">Transmembrane helix</keyword>
<sequence>METATILVIFFSSSLISFTFYSLYTAFGSPSESLRDPFDEHED</sequence>